<evidence type="ECO:0000256" key="2">
    <source>
        <dbReference type="ARBA" id="ARBA00004496"/>
    </source>
</evidence>
<evidence type="ECO:0000256" key="11">
    <source>
        <dbReference type="ARBA" id="ARBA00030128"/>
    </source>
</evidence>
<dbReference type="OrthoDB" id="9808150at2"/>
<dbReference type="NCBIfam" id="TIGR03263">
    <property type="entry name" value="guanyl_kin"/>
    <property type="match status" value="1"/>
</dbReference>
<dbReference type="FunFam" id="3.30.63.10:FF:000002">
    <property type="entry name" value="Guanylate kinase 1"/>
    <property type="match status" value="1"/>
</dbReference>
<dbReference type="Gene3D" id="3.40.50.300">
    <property type="entry name" value="P-loop containing nucleotide triphosphate hydrolases"/>
    <property type="match status" value="1"/>
</dbReference>
<organism evidence="15 16">
    <name type="scientific">Ferriphaselus amnicola</name>
    <dbReference type="NCBI Taxonomy" id="1188319"/>
    <lineage>
        <taxon>Bacteria</taxon>
        <taxon>Pseudomonadati</taxon>
        <taxon>Pseudomonadota</taxon>
        <taxon>Betaproteobacteria</taxon>
        <taxon>Nitrosomonadales</taxon>
        <taxon>Gallionellaceae</taxon>
        <taxon>Ferriphaselus</taxon>
    </lineage>
</organism>
<comment type="similarity">
    <text evidence="3 13">Belongs to the guanylate kinase family.</text>
</comment>
<dbReference type="RefSeq" id="WP_062626420.1">
    <property type="nucleotide sequence ID" value="NZ_AP018738.1"/>
</dbReference>
<evidence type="ECO:0000256" key="1">
    <source>
        <dbReference type="ARBA" id="ARBA00003531"/>
    </source>
</evidence>
<dbReference type="InterPro" id="IPR017665">
    <property type="entry name" value="Guanylate_kinase"/>
</dbReference>
<dbReference type="PANTHER" id="PTHR23117:SF13">
    <property type="entry name" value="GUANYLATE KINASE"/>
    <property type="match status" value="1"/>
</dbReference>
<dbReference type="SUPFAM" id="SSF52540">
    <property type="entry name" value="P-loop containing nucleoside triphosphate hydrolases"/>
    <property type="match status" value="1"/>
</dbReference>
<evidence type="ECO:0000313" key="15">
    <source>
        <dbReference type="EMBL" id="BBE52162.1"/>
    </source>
</evidence>
<evidence type="ECO:0000256" key="6">
    <source>
        <dbReference type="ARBA" id="ARBA00022490"/>
    </source>
</evidence>
<evidence type="ECO:0000256" key="8">
    <source>
        <dbReference type="ARBA" id="ARBA00022741"/>
    </source>
</evidence>
<feature type="domain" description="Guanylate kinase-like" evidence="14">
    <location>
        <begin position="3"/>
        <end position="181"/>
    </location>
</feature>
<dbReference type="PROSITE" id="PS50052">
    <property type="entry name" value="GUANYLATE_KINASE_2"/>
    <property type="match status" value="1"/>
</dbReference>
<keyword evidence="10 13" id="KW-0067">ATP-binding</keyword>
<evidence type="ECO:0000256" key="10">
    <source>
        <dbReference type="ARBA" id="ARBA00022840"/>
    </source>
</evidence>
<keyword evidence="9 13" id="KW-0418">Kinase</keyword>
<dbReference type="PROSITE" id="PS00856">
    <property type="entry name" value="GUANYLATE_KINASE_1"/>
    <property type="match status" value="1"/>
</dbReference>
<keyword evidence="8 13" id="KW-0547">Nucleotide-binding</keyword>
<dbReference type="InterPro" id="IPR008145">
    <property type="entry name" value="GK/Ca_channel_bsu"/>
</dbReference>
<dbReference type="InterPro" id="IPR020590">
    <property type="entry name" value="Guanylate_kinase_CS"/>
</dbReference>
<sequence length="205" mass="23234">MSGNLFIISAPSGAGKTSLVQRLLVINSGIRLSISYTTRLPRPGEVNGREYHFVSRDEFVQMSERGDFLESAEVYGNLYGTSESWINSQLHEGSDILLEIDWQGAAQVRRLFPEAISIFILPPSIEALHTRLSGRRQDSEEVIANRMAAAREDISHVSEFDYVIINDKLDEALRQLDAVVIAARQQRKRQMVRYQDLINQLQSLE</sequence>
<keyword evidence="7 13" id="KW-0808">Transferase</keyword>
<comment type="function">
    <text evidence="1 13">Essential for recycling GMP and indirectly, cGMP.</text>
</comment>
<dbReference type="EMBL" id="AP018738">
    <property type="protein sequence ID" value="BBE52162.1"/>
    <property type="molecule type" value="Genomic_DNA"/>
</dbReference>
<dbReference type="PANTHER" id="PTHR23117">
    <property type="entry name" value="GUANYLATE KINASE-RELATED"/>
    <property type="match status" value="1"/>
</dbReference>
<evidence type="ECO:0000256" key="7">
    <source>
        <dbReference type="ARBA" id="ARBA00022679"/>
    </source>
</evidence>
<dbReference type="GO" id="GO:0004385">
    <property type="term" value="F:GMP kinase activity"/>
    <property type="evidence" value="ECO:0007669"/>
    <property type="project" value="UniProtKB-UniRule"/>
</dbReference>
<dbReference type="STRING" id="1188319.OYT1_01217"/>
<dbReference type="CDD" id="cd00071">
    <property type="entry name" value="GMPK"/>
    <property type="match status" value="1"/>
</dbReference>
<evidence type="ECO:0000256" key="5">
    <source>
        <dbReference type="ARBA" id="ARBA00016296"/>
    </source>
</evidence>
<feature type="binding site" evidence="13">
    <location>
        <begin position="10"/>
        <end position="17"/>
    </location>
    <ligand>
        <name>ATP</name>
        <dbReference type="ChEBI" id="CHEBI:30616"/>
    </ligand>
</feature>
<dbReference type="Gene3D" id="3.30.63.10">
    <property type="entry name" value="Guanylate Kinase phosphate binding domain"/>
    <property type="match status" value="1"/>
</dbReference>
<dbReference type="FunFam" id="3.40.50.300:FF:000855">
    <property type="entry name" value="Guanylate kinase"/>
    <property type="match status" value="1"/>
</dbReference>
<proteinExistence type="inferred from homology"/>
<evidence type="ECO:0000256" key="12">
    <source>
        <dbReference type="ARBA" id="ARBA00048594"/>
    </source>
</evidence>
<dbReference type="InterPro" id="IPR008144">
    <property type="entry name" value="Guanylate_kin-like_dom"/>
</dbReference>
<evidence type="ECO:0000256" key="3">
    <source>
        <dbReference type="ARBA" id="ARBA00005790"/>
    </source>
</evidence>
<accession>A0A2Z6GFJ2</accession>
<gene>
    <name evidence="13" type="primary">gmk</name>
    <name evidence="15" type="ORF">OYT1_ch2650</name>
</gene>
<evidence type="ECO:0000313" key="16">
    <source>
        <dbReference type="Proteomes" id="UP000033070"/>
    </source>
</evidence>
<keyword evidence="6 13" id="KW-0963">Cytoplasm</keyword>
<evidence type="ECO:0000259" key="14">
    <source>
        <dbReference type="PROSITE" id="PS50052"/>
    </source>
</evidence>
<dbReference type="GO" id="GO:0005524">
    <property type="term" value="F:ATP binding"/>
    <property type="evidence" value="ECO:0007669"/>
    <property type="project" value="UniProtKB-UniRule"/>
</dbReference>
<dbReference type="GO" id="GO:0005829">
    <property type="term" value="C:cytosol"/>
    <property type="evidence" value="ECO:0007669"/>
    <property type="project" value="TreeGrafter"/>
</dbReference>
<name>A0A2Z6GFJ2_9PROT</name>
<dbReference type="SMART" id="SM00072">
    <property type="entry name" value="GuKc"/>
    <property type="match status" value="1"/>
</dbReference>
<comment type="catalytic activity">
    <reaction evidence="12 13">
        <text>GMP + ATP = GDP + ADP</text>
        <dbReference type="Rhea" id="RHEA:20780"/>
        <dbReference type="ChEBI" id="CHEBI:30616"/>
        <dbReference type="ChEBI" id="CHEBI:58115"/>
        <dbReference type="ChEBI" id="CHEBI:58189"/>
        <dbReference type="ChEBI" id="CHEBI:456216"/>
        <dbReference type="EC" id="2.7.4.8"/>
    </reaction>
</comment>
<dbReference type="HAMAP" id="MF_00328">
    <property type="entry name" value="Guanylate_kinase"/>
    <property type="match status" value="1"/>
</dbReference>
<evidence type="ECO:0000256" key="13">
    <source>
        <dbReference type="HAMAP-Rule" id="MF_00328"/>
    </source>
</evidence>
<dbReference type="EC" id="2.7.4.8" evidence="4 13"/>
<dbReference type="AlphaFoldDB" id="A0A2Z6GFJ2"/>
<dbReference type="InterPro" id="IPR027417">
    <property type="entry name" value="P-loop_NTPase"/>
</dbReference>
<comment type="subcellular location">
    <subcellularLocation>
        <location evidence="2 13">Cytoplasm</location>
    </subcellularLocation>
</comment>
<protein>
    <recommendedName>
        <fullName evidence="5 13">Guanylate kinase</fullName>
        <ecNumber evidence="4 13">2.7.4.8</ecNumber>
    </recommendedName>
    <alternativeName>
        <fullName evidence="11 13">GMP kinase</fullName>
    </alternativeName>
</protein>
<evidence type="ECO:0000256" key="4">
    <source>
        <dbReference type="ARBA" id="ARBA00012961"/>
    </source>
</evidence>
<dbReference type="Pfam" id="PF00625">
    <property type="entry name" value="Guanylate_kin"/>
    <property type="match status" value="1"/>
</dbReference>
<evidence type="ECO:0000256" key="9">
    <source>
        <dbReference type="ARBA" id="ARBA00022777"/>
    </source>
</evidence>
<reference evidence="15 16" key="1">
    <citation type="submission" date="2018-06" db="EMBL/GenBank/DDBJ databases">
        <title>OYT1 Genome Sequencing.</title>
        <authorList>
            <person name="Kato S."/>
            <person name="Itoh T."/>
            <person name="Ohkuma M."/>
        </authorList>
    </citation>
    <scope>NUCLEOTIDE SEQUENCE [LARGE SCALE GENOMIC DNA]</scope>
    <source>
        <strain evidence="15 16">OYT1</strain>
    </source>
</reference>
<dbReference type="Proteomes" id="UP000033070">
    <property type="component" value="Chromosome"/>
</dbReference>
<keyword evidence="16" id="KW-1185">Reference proteome</keyword>
<dbReference type="KEGG" id="fam:OYT1_ch2650"/>